<evidence type="ECO:0000256" key="7">
    <source>
        <dbReference type="ARBA" id="ARBA00048501"/>
    </source>
</evidence>
<dbReference type="Proteomes" id="UP000240739">
    <property type="component" value="Unassembled WGS sequence"/>
</dbReference>
<evidence type="ECO:0000256" key="6">
    <source>
        <dbReference type="ARBA" id="ARBA00023267"/>
    </source>
</evidence>
<keyword evidence="3" id="KW-0436">Ligase</keyword>
<dbReference type="Pfam" id="PF00289">
    <property type="entry name" value="Biotin_carb_N"/>
    <property type="match status" value="1"/>
</dbReference>
<feature type="region of interest" description="Disordered" evidence="9">
    <location>
        <begin position="495"/>
        <end position="525"/>
    </location>
</feature>
<keyword evidence="14" id="KW-1185">Reference proteome</keyword>
<dbReference type="Gene3D" id="3.30.470.20">
    <property type="entry name" value="ATP-grasp fold, B domain"/>
    <property type="match status" value="1"/>
</dbReference>
<name>A0A2T4UKN3_9ACTN</name>
<dbReference type="SUPFAM" id="SSF51230">
    <property type="entry name" value="Single hybrid motif"/>
    <property type="match status" value="1"/>
</dbReference>
<comment type="catalytic activity">
    <reaction evidence="7">
        <text>N(6)-biotinyl-L-lysyl-[protein] + hydrogencarbonate + ATP = N(6)-carboxybiotinyl-L-lysyl-[protein] + ADP + phosphate + H(+)</text>
        <dbReference type="Rhea" id="RHEA:13501"/>
        <dbReference type="Rhea" id="RHEA-COMP:10505"/>
        <dbReference type="Rhea" id="RHEA-COMP:10506"/>
        <dbReference type="ChEBI" id="CHEBI:15378"/>
        <dbReference type="ChEBI" id="CHEBI:17544"/>
        <dbReference type="ChEBI" id="CHEBI:30616"/>
        <dbReference type="ChEBI" id="CHEBI:43474"/>
        <dbReference type="ChEBI" id="CHEBI:83144"/>
        <dbReference type="ChEBI" id="CHEBI:83145"/>
        <dbReference type="ChEBI" id="CHEBI:456216"/>
        <dbReference type="EC" id="6.3.4.14"/>
    </reaction>
    <physiologicalReaction direction="left-to-right" evidence="7">
        <dbReference type="Rhea" id="RHEA:13502"/>
    </physiologicalReaction>
</comment>
<dbReference type="AlphaFoldDB" id="A0A2T4UKN3"/>
<dbReference type="OrthoDB" id="9760256at2"/>
<protein>
    <recommendedName>
        <fullName evidence="2">biotin carboxylase</fullName>
        <ecNumber evidence="2">6.3.4.14</ecNumber>
    </recommendedName>
</protein>
<comment type="cofactor">
    <cofactor evidence="1">
        <name>biotin</name>
        <dbReference type="ChEBI" id="CHEBI:57586"/>
    </cofactor>
</comment>
<dbReference type="PROSITE" id="PS00188">
    <property type="entry name" value="BIOTIN"/>
    <property type="match status" value="1"/>
</dbReference>
<sequence length="598" mass="64477">MFSKILVANRGEIAIRVFRACKEMGITSVAVYSETDRNALHPTKADEAYFIGDGPASENYLKVDKIIEVAKECGAEAIHPGYGFLSENAPFAKACEDAGIVFIGPPASAIDAMGSKTKARELMQKAGVPIVPGTTEAVETYEDAVRIARDEIGYPVAVKAASGGGGKGFRVALTEDKLKDAYEGASREGEKFFSDGTVYLERYLPEPRHVEVQILADTHGNVIHLGERDCSIQRRHQKLIEESPAPSWVVDEEMRERIGKIGIDAAKAVNYVGAGTIEGMLQGDEYFFLEMNTRVQVEHCVTEMTTGIDIVKQGIKAAAGLPLDYQQEDIELRGHAIECRINAESAPRNFAPAPGPIGNYKEPTGPGVRVDSGVQAFGEVSPMYDPMVAKLIVWDADREQATARMIRALEEYEIEGLETLIPFHKALLSTEDWAKGSICKDLVEDQDWLKSTAEDSGERYESDDEDKVQSDYVVEVGGKRFDVKVFGDAPAYGAAPAAAPGAAGPKKREKRASKGGGGGADRLDSPMQGNMWKIVVAEGDTVEEGQLVCIIEAMKMENEIVAHKAGTVSKLHIAEGDPITAGAPIADITSAPAEPAAE</sequence>
<keyword evidence="6" id="KW-0092">Biotin</keyword>
<dbReference type="PROSITE" id="PS50968">
    <property type="entry name" value="BIOTINYL_LIPOYL"/>
    <property type="match status" value="1"/>
</dbReference>
<dbReference type="InterPro" id="IPR005479">
    <property type="entry name" value="CPAse_ATP-bd"/>
</dbReference>
<dbReference type="EMBL" id="PYYB01000001">
    <property type="protein sequence ID" value="PTL59812.1"/>
    <property type="molecule type" value="Genomic_DNA"/>
</dbReference>
<dbReference type="InterPro" id="IPR011761">
    <property type="entry name" value="ATP-grasp"/>
</dbReference>
<evidence type="ECO:0000256" key="9">
    <source>
        <dbReference type="SAM" id="MobiDB-lite"/>
    </source>
</evidence>
<dbReference type="SUPFAM" id="SSF52440">
    <property type="entry name" value="PreATP-grasp domain"/>
    <property type="match status" value="1"/>
</dbReference>
<dbReference type="InterPro" id="IPR011054">
    <property type="entry name" value="Rudment_hybrid_motif"/>
</dbReference>
<dbReference type="Pfam" id="PF02785">
    <property type="entry name" value="Biotin_carb_C"/>
    <property type="match status" value="1"/>
</dbReference>
<dbReference type="InterPro" id="IPR011764">
    <property type="entry name" value="Biotin_carboxylation_dom"/>
</dbReference>
<dbReference type="Pfam" id="PF00364">
    <property type="entry name" value="Biotin_lipoyl"/>
    <property type="match status" value="1"/>
</dbReference>
<dbReference type="PROSITE" id="PS50975">
    <property type="entry name" value="ATP_GRASP"/>
    <property type="match status" value="1"/>
</dbReference>
<dbReference type="PROSITE" id="PS50979">
    <property type="entry name" value="BC"/>
    <property type="match status" value="1"/>
</dbReference>
<dbReference type="NCBIfam" id="NF006367">
    <property type="entry name" value="PRK08591.1"/>
    <property type="match status" value="1"/>
</dbReference>
<evidence type="ECO:0000259" key="11">
    <source>
        <dbReference type="PROSITE" id="PS50975"/>
    </source>
</evidence>
<dbReference type="PANTHER" id="PTHR18866:SF33">
    <property type="entry name" value="METHYLCROTONOYL-COA CARBOXYLASE SUBUNIT ALPHA, MITOCHONDRIAL-RELATED"/>
    <property type="match status" value="1"/>
</dbReference>
<dbReference type="GO" id="GO:0004075">
    <property type="term" value="F:biotin carboxylase activity"/>
    <property type="evidence" value="ECO:0007669"/>
    <property type="project" value="UniProtKB-EC"/>
</dbReference>
<feature type="compositionally biased region" description="Low complexity" evidence="9">
    <location>
        <begin position="495"/>
        <end position="504"/>
    </location>
</feature>
<dbReference type="PANTHER" id="PTHR18866">
    <property type="entry name" value="CARBOXYLASE:PYRUVATE/ACETYL-COA/PROPIONYL-COA CARBOXYLASE"/>
    <property type="match status" value="1"/>
</dbReference>
<dbReference type="InterPro" id="IPR005482">
    <property type="entry name" value="Biotin_COase_C"/>
</dbReference>
<dbReference type="GO" id="GO:0005524">
    <property type="term" value="F:ATP binding"/>
    <property type="evidence" value="ECO:0007669"/>
    <property type="project" value="UniProtKB-UniRule"/>
</dbReference>
<keyword evidence="4 8" id="KW-0547">Nucleotide-binding</keyword>
<dbReference type="InterPro" id="IPR001882">
    <property type="entry name" value="Biotin_BS"/>
</dbReference>
<proteinExistence type="predicted"/>
<comment type="caution">
    <text evidence="13">The sequence shown here is derived from an EMBL/GenBank/DDBJ whole genome shotgun (WGS) entry which is preliminary data.</text>
</comment>
<dbReference type="GO" id="GO:0046872">
    <property type="term" value="F:metal ion binding"/>
    <property type="evidence" value="ECO:0007669"/>
    <property type="project" value="InterPro"/>
</dbReference>
<dbReference type="SUPFAM" id="SSF56059">
    <property type="entry name" value="Glutathione synthetase ATP-binding domain-like"/>
    <property type="match status" value="1"/>
</dbReference>
<dbReference type="CDD" id="cd06850">
    <property type="entry name" value="biotinyl_domain"/>
    <property type="match status" value="1"/>
</dbReference>
<dbReference type="RefSeq" id="WP_107568456.1">
    <property type="nucleotide sequence ID" value="NZ_PYYB01000001.1"/>
</dbReference>
<dbReference type="FunFam" id="2.40.50.100:FF:000003">
    <property type="entry name" value="Acetyl-CoA carboxylase biotin carboxyl carrier protein"/>
    <property type="match status" value="1"/>
</dbReference>
<dbReference type="EC" id="6.3.4.14" evidence="2"/>
<keyword evidence="5 8" id="KW-0067">ATP-binding</keyword>
<evidence type="ECO:0000313" key="14">
    <source>
        <dbReference type="Proteomes" id="UP000240739"/>
    </source>
</evidence>
<evidence type="ECO:0000256" key="4">
    <source>
        <dbReference type="ARBA" id="ARBA00022741"/>
    </source>
</evidence>
<evidence type="ECO:0000259" key="12">
    <source>
        <dbReference type="PROSITE" id="PS50979"/>
    </source>
</evidence>
<reference evidence="13 14" key="1">
    <citation type="submission" date="2018-03" db="EMBL/GenBank/DDBJ databases">
        <title>Aquarubrobacter algicola gen. nov., sp. nov., a novel actinobacterium isolated from shallow eutrophic lake during the end of cyanobacterial harmful algal blooms.</title>
        <authorList>
            <person name="Chun S.J."/>
        </authorList>
    </citation>
    <scope>NUCLEOTIDE SEQUENCE [LARGE SCALE GENOMIC DNA]</scope>
    <source>
        <strain evidence="13 14">Seoho-28</strain>
    </source>
</reference>
<dbReference type="InterPro" id="IPR011053">
    <property type="entry name" value="Single_hybrid_motif"/>
</dbReference>
<dbReference type="Pfam" id="PF02786">
    <property type="entry name" value="CPSase_L_D2"/>
    <property type="match status" value="1"/>
</dbReference>
<dbReference type="Gene3D" id="2.40.50.100">
    <property type="match status" value="1"/>
</dbReference>
<evidence type="ECO:0000256" key="3">
    <source>
        <dbReference type="ARBA" id="ARBA00022598"/>
    </source>
</evidence>
<dbReference type="InterPro" id="IPR016185">
    <property type="entry name" value="PreATP-grasp_dom_sf"/>
</dbReference>
<dbReference type="PROSITE" id="PS00866">
    <property type="entry name" value="CPSASE_1"/>
    <property type="match status" value="1"/>
</dbReference>
<evidence type="ECO:0000256" key="8">
    <source>
        <dbReference type="PROSITE-ProRule" id="PRU00409"/>
    </source>
</evidence>
<evidence type="ECO:0000256" key="2">
    <source>
        <dbReference type="ARBA" id="ARBA00013263"/>
    </source>
</evidence>
<feature type="domain" description="ATP-grasp" evidence="11">
    <location>
        <begin position="120"/>
        <end position="319"/>
    </location>
</feature>
<gene>
    <name evidence="13" type="ORF">C7Y72_09190</name>
</gene>
<dbReference type="InterPro" id="IPR000089">
    <property type="entry name" value="Biotin_lipoyl"/>
</dbReference>
<dbReference type="SMART" id="SM00878">
    <property type="entry name" value="Biotin_carb_C"/>
    <property type="match status" value="1"/>
</dbReference>
<accession>A0A2T4UKN3</accession>
<dbReference type="FunFam" id="3.40.50.20:FF:000010">
    <property type="entry name" value="Propionyl-CoA carboxylase subunit alpha"/>
    <property type="match status" value="1"/>
</dbReference>
<feature type="domain" description="Lipoyl-binding" evidence="10">
    <location>
        <begin position="514"/>
        <end position="589"/>
    </location>
</feature>
<dbReference type="SUPFAM" id="SSF51246">
    <property type="entry name" value="Rudiment single hybrid motif"/>
    <property type="match status" value="1"/>
</dbReference>
<evidence type="ECO:0000256" key="5">
    <source>
        <dbReference type="ARBA" id="ARBA00022840"/>
    </source>
</evidence>
<evidence type="ECO:0000256" key="1">
    <source>
        <dbReference type="ARBA" id="ARBA00001953"/>
    </source>
</evidence>
<evidence type="ECO:0000313" key="13">
    <source>
        <dbReference type="EMBL" id="PTL59812.1"/>
    </source>
</evidence>
<organism evidence="13 14">
    <name type="scientific">Paraconexibacter algicola</name>
    <dbReference type="NCBI Taxonomy" id="2133960"/>
    <lineage>
        <taxon>Bacteria</taxon>
        <taxon>Bacillati</taxon>
        <taxon>Actinomycetota</taxon>
        <taxon>Thermoleophilia</taxon>
        <taxon>Solirubrobacterales</taxon>
        <taxon>Paraconexibacteraceae</taxon>
        <taxon>Paraconexibacter</taxon>
    </lineage>
</organism>
<feature type="domain" description="Biotin carboxylation" evidence="12">
    <location>
        <begin position="1"/>
        <end position="448"/>
    </location>
</feature>
<evidence type="ECO:0000259" key="10">
    <source>
        <dbReference type="PROSITE" id="PS50968"/>
    </source>
</evidence>
<dbReference type="InterPro" id="IPR050856">
    <property type="entry name" value="Biotin_carboxylase_complex"/>
</dbReference>
<dbReference type="PROSITE" id="PS00867">
    <property type="entry name" value="CPSASE_2"/>
    <property type="match status" value="1"/>
</dbReference>
<dbReference type="InterPro" id="IPR005481">
    <property type="entry name" value="BC-like_N"/>
</dbReference>